<reference evidence="1" key="1">
    <citation type="submission" date="2023-07" db="EMBL/GenBank/DDBJ databases">
        <authorList>
            <consortium name="CYATHOMIX"/>
        </authorList>
    </citation>
    <scope>NUCLEOTIDE SEQUENCE</scope>
    <source>
        <strain evidence="1">N/A</strain>
    </source>
</reference>
<comment type="caution">
    <text evidence="1">The sequence shown here is derived from an EMBL/GenBank/DDBJ whole genome shotgun (WGS) entry which is preliminary data.</text>
</comment>
<accession>A0AA36GDL1</accession>
<evidence type="ECO:0000313" key="2">
    <source>
        <dbReference type="Proteomes" id="UP001176961"/>
    </source>
</evidence>
<evidence type="ECO:0000313" key="1">
    <source>
        <dbReference type="EMBL" id="CAJ0588354.1"/>
    </source>
</evidence>
<name>A0AA36GDL1_CYLNA</name>
<gene>
    <name evidence="1" type="ORF">CYNAS_LOCUS337</name>
</gene>
<dbReference type="AlphaFoldDB" id="A0AA36GDL1"/>
<protein>
    <submittedName>
        <fullName evidence="1">Uncharacterized protein</fullName>
    </submittedName>
</protein>
<keyword evidence="2" id="KW-1185">Reference proteome</keyword>
<sequence>MCASLVRIDSRVDFPIRFIKKMDPPLHSTATTVPANNFSLIARRLLLNKESLPAEELNNLVREEYACRDAD</sequence>
<dbReference type="Proteomes" id="UP001176961">
    <property type="component" value="Unassembled WGS sequence"/>
</dbReference>
<proteinExistence type="predicted"/>
<organism evidence="1 2">
    <name type="scientific">Cylicocyclus nassatus</name>
    <name type="common">Nematode worm</name>
    <dbReference type="NCBI Taxonomy" id="53992"/>
    <lineage>
        <taxon>Eukaryota</taxon>
        <taxon>Metazoa</taxon>
        <taxon>Ecdysozoa</taxon>
        <taxon>Nematoda</taxon>
        <taxon>Chromadorea</taxon>
        <taxon>Rhabditida</taxon>
        <taxon>Rhabditina</taxon>
        <taxon>Rhabditomorpha</taxon>
        <taxon>Strongyloidea</taxon>
        <taxon>Strongylidae</taxon>
        <taxon>Cylicocyclus</taxon>
    </lineage>
</organism>
<dbReference type="EMBL" id="CATQJL010000001">
    <property type="protein sequence ID" value="CAJ0588354.1"/>
    <property type="molecule type" value="Genomic_DNA"/>
</dbReference>